<feature type="compositionally biased region" description="Polar residues" evidence="2">
    <location>
        <begin position="1"/>
        <end position="14"/>
    </location>
</feature>
<gene>
    <name evidence="6" type="ORF">Ahy_B08g090240</name>
</gene>
<dbReference type="InterPro" id="IPR003657">
    <property type="entry name" value="WRKY_dom"/>
</dbReference>
<evidence type="ECO:0000313" key="6">
    <source>
        <dbReference type="EMBL" id="RYQ95178.1"/>
    </source>
</evidence>
<sequence>MDEFSSGDQAPEWTSSSSDDSFSYEDEDSHQDVENIDNVESSIEKDDDKVTATMLWSSEFDKEVHAYKSYVKYARDMGFAVRKRDLSRDKDGNLNRKYYVCNRQGTRDPKHYRLLDRKRNHKPETRTGCKARCFIYLDKLSMKWRVKTLEEEHNHPMIPEQFVHLISNHRKLTEADKARIKFDIDEDHWLLTKYANKAMWATAYLCGKFSAGVRTTSRCEGINSFLKRFIKSQETLLALVENLERVVKEYRNNELVAQFKSMYSKSVLTTGLDSIKQAAARVYTAEVFPEVKDQLAKVVALKHVGKSGMGSNIVHCVAKFRRLGRLYHVLHDDTSERIECECQHSQQSGIPCSHIFCVMRHEDICELPEHLVLKRWRKEANAYLNEEVDDGKDPKRAFALWYGSLWSGSIWMNFLVAKTTPTYRHTIGCVNGIIKDLEKRLCLVENVSRPVKDIQDLEIVKIRGAPKLNKKFKGLKTRNCSRCGQTGHTRRTCHNVESEKHCLTGDNGSEGEGHGSRFETGRHNSHDDDVAAKQGSLSSKFGLYSAGCDEVASDSLKNICKNSIPNYITVPK</sequence>
<protein>
    <submittedName>
        <fullName evidence="6">Uncharacterized protein</fullName>
    </submittedName>
</protein>
<feature type="region of interest" description="Disordered" evidence="2">
    <location>
        <begin position="1"/>
        <end position="44"/>
    </location>
</feature>
<dbReference type="AlphaFoldDB" id="A0A444XZR3"/>
<dbReference type="EMBL" id="SDMP01000018">
    <property type="protein sequence ID" value="RYQ95178.1"/>
    <property type="molecule type" value="Genomic_DNA"/>
</dbReference>
<evidence type="ECO:0000259" key="3">
    <source>
        <dbReference type="PROSITE" id="PS50158"/>
    </source>
</evidence>
<dbReference type="PANTHER" id="PTHR47718">
    <property type="entry name" value="OS01G0519700 PROTEIN"/>
    <property type="match status" value="1"/>
</dbReference>
<keyword evidence="1" id="KW-0863">Zinc-finger</keyword>
<evidence type="ECO:0000313" key="7">
    <source>
        <dbReference type="Proteomes" id="UP000289738"/>
    </source>
</evidence>
<dbReference type="PROSITE" id="PS50966">
    <property type="entry name" value="ZF_SWIM"/>
    <property type="match status" value="1"/>
</dbReference>
<proteinExistence type="predicted"/>
<keyword evidence="7" id="KW-1185">Reference proteome</keyword>
<dbReference type="PANTHER" id="PTHR47718:SF7">
    <property type="entry name" value="PROTEIN FAR1-RELATED SEQUENCE"/>
    <property type="match status" value="1"/>
</dbReference>
<accession>A0A444XZR3</accession>
<dbReference type="InterPro" id="IPR001878">
    <property type="entry name" value="Znf_CCHC"/>
</dbReference>
<organism evidence="6 7">
    <name type="scientific">Arachis hypogaea</name>
    <name type="common">Peanut</name>
    <dbReference type="NCBI Taxonomy" id="3818"/>
    <lineage>
        <taxon>Eukaryota</taxon>
        <taxon>Viridiplantae</taxon>
        <taxon>Streptophyta</taxon>
        <taxon>Embryophyta</taxon>
        <taxon>Tracheophyta</taxon>
        <taxon>Spermatophyta</taxon>
        <taxon>Magnoliopsida</taxon>
        <taxon>eudicotyledons</taxon>
        <taxon>Gunneridae</taxon>
        <taxon>Pentapetalae</taxon>
        <taxon>rosids</taxon>
        <taxon>fabids</taxon>
        <taxon>Fabales</taxon>
        <taxon>Fabaceae</taxon>
        <taxon>Papilionoideae</taxon>
        <taxon>50 kb inversion clade</taxon>
        <taxon>dalbergioids sensu lato</taxon>
        <taxon>Dalbergieae</taxon>
        <taxon>Pterocarpus clade</taxon>
        <taxon>Arachis</taxon>
    </lineage>
</organism>
<keyword evidence="1" id="KW-0479">Metal-binding</keyword>
<reference evidence="6 7" key="1">
    <citation type="submission" date="2019-01" db="EMBL/GenBank/DDBJ databases">
        <title>Sequencing of cultivated peanut Arachis hypogaea provides insights into genome evolution and oil improvement.</title>
        <authorList>
            <person name="Chen X."/>
        </authorList>
    </citation>
    <scope>NUCLEOTIDE SEQUENCE [LARGE SCALE GENOMIC DNA]</scope>
    <source>
        <strain evidence="7">cv. Fuhuasheng</strain>
        <tissue evidence="6">Leaves</tissue>
    </source>
</reference>
<dbReference type="Proteomes" id="UP000289738">
    <property type="component" value="Chromosome B08"/>
</dbReference>
<feature type="domain" description="SWIM-type" evidence="5">
    <location>
        <begin position="327"/>
        <end position="363"/>
    </location>
</feature>
<feature type="region of interest" description="Disordered" evidence="2">
    <location>
        <begin position="504"/>
        <end position="531"/>
    </location>
</feature>
<comment type="caution">
    <text evidence="6">The sequence shown here is derived from an EMBL/GenBank/DDBJ whole genome shotgun (WGS) entry which is preliminary data.</text>
</comment>
<dbReference type="InterPro" id="IPR007527">
    <property type="entry name" value="Znf_SWIM"/>
</dbReference>
<evidence type="ECO:0000256" key="2">
    <source>
        <dbReference type="SAM" id="MobiDB-lite"/>
    </source>
</evidence>
<evidence type="ECO:0000259" key="5">
    <source>
        <dbReference type="PROSITE" id="PS50966"/>
    </source>
</evidence>
<dbReference type="GO" id="GO:0008270">
    <property type="term" value="F:zinc ion binding"/>
    <property type="evidence" value="ECO:0007669"/>
    <property type="project" value="UniProtKB-KW"/>
</dbReference>
<name>A0A444XZR3_ARAHY</name>
<feature type="domain" description="CCHC-type" evidence="3">
    <location>
        <begin position="480"/>
        <end position="493"/>
    </location>
</feature>
<dbReference type="PROSITE" id="PS50811">
    <property type="entry name" value="WRKY"/>
    <property type="match status" value="1"/>
</dbReference>
<dbReference type="GO" id="GO:0003700">
    <property type="term" value="F:DNA-binding transcription factor activity"/>
    <property type="evidence" value="ECO:0007669"/>
    <property type="project" value="InterPro"/>
</dbReference>
<dbReference type="InterPro" id="IPR004330">
    <property type="entry name" value="FAR1_DNA_bnd_dom"/>
</dbReference>
<keyword evidence="1" id="KW-0862">Zinc</keyword>
<feature type="domain" description="WRKY" evidence="4">
    <location>
        <begin position="84"/>
        <end position="158"/>
    </location>
</feature>
<feature type="compositionally biased region" description="Acidic residues" evidence="2">
    <location>
        <begin position="22"/>
        <end position="37"/>
    </location>
</feature>
<evidence type="ECO:0000259" key="4">
    <source>
        <dbReference type="PROSITE" id="PS50811"/>
    </source>
</evidence>
<dbReference type="GO" id="GO:0043565">
    <property type="term" value="F:sequence-specific DNA binding"/>
    <property type="evidence" value="ECO:0007669"/>
    <property type="project" value="InterPro"/>
</dbReference>
<dbReference type="Pfam" id="PF03101">
    <property type="entry name" value="FAR1"/>
    <property type="match status" value="1"/>
</dbReference>
<evidence type="ECO:0000256" key="1">
    <source>
        <dbReference type="PROSITE-ProRule" id="PRU00047"/>
    </source>
</evidence>
<feature type="compositionally biased region" description="Basic and acidic residues" evidence="2">
    <location>
        <begin position="511"/>
        <end position="531"/>
    </location>
</feature>
<dbReference type="PROSITE" id="PS50158">
    <property type="entry name" value="ZF_CCHC"/>
    <property type="match status" value="1"/>
</dbReference>